<keyword evidence="2" id="KW-1133">Transmembrane helix</keyword>
<reference evidence="3" key="1">
    <citation type="submission" date="2016-10" db="EMBL/GenBank/DDBJ databases">
        <title>Draft Genome Sequence of Nocardioides luteus Strain BAFB, an Alkane-Degrading Bacterium Isolated from JP-7 Polluted Soil.</title>
        <authorList>
            <person name="Brown L."/>
            <person name="Ruiz O.N."/>
            <person name="Gunasekera T."/>
        </authorList>
    </citation>
    <scope>NUCLEOTIDE SEQUENCE [LARGE SCALE GENOMIC DNA]</scope>
    <source>
        <strain evidence="3">BAFB</strain>
    </source>
</reference>
<dbReference type="STRING" id="1844.UG56_009895"/>
<accession>A0A1J4N6D3</accession>
<feature type="region of interest" description="Disordered" evidence="1">
    <location>
        <begin position="45"/>
        <end position="86"/>
    </location>
</feature>
<evidence type="ECO:0000313" key="3">
    <source>
        <dbReference type="EMBL" id="OIJ27076.1"/>
    </source>
</evidence>
<keyword evidence="2" id="KW-0812">Transmembrane</keyword>
<keyword evidence="2" id="KW-0472">Membrane</keyword>
<dbReference type="Proteomes" id="UP000033772">
    <property type="component" value="Unassembled WGS sequence"/>
</dbReference>
<protein>
    <submittedName>
        <fullName evidence="3">Uncharacterized protein</fullName>
    </submittedName>
</protein>
<keyword evidence="4" id="KW-1185">Reference proteome</keyword>
<evidence type="ECO:0000313" key="4">
    <source>
        <dbReference type="Proteomes" id="UP000033772"/>
    </source>
</evidence>
<dbReference type="AlphaFoldDB" id="A0A1J4N6D3"/>
<dbReference type="RefSeq" id="WP_045551892.1">
    <property type="nucleotide sequence ID" value="NZ_JZDQ02000011.1"/>
</dbReference>
<evidence type="ECO:0000256" key="2">
    <source>
        <dbReference type="SAM" id="Phobius"/>
    </source>
</evidence>
<feature type="compositionally biased region" description="Acidic residues" evidence="1">
    <location>
        <begin position="70"/>
        <end position="86"/>
    </location>
</feature>
<dbReference type="EMBL" id="JZDQ02000011">
    <property type="protein sequence ID" value="OIJ27076.1"/>
    <property type="molecule type" value="Genomic_DNA"/>
</dbReference>
<sequence length="86" mass="8582">MTTIEKSADAPAEARVVSRKVLIVVVVALVLALLVGGAVGALVLGGDEAPAKKPTTGQPPAPRDGPDPAQLDDDAFAPEGEVGADQ</sequence>
<name>A0A1J4N6D3_9ACTN</name>
<comment type="caution">
    <text evidence="3">The sequence shown here is derived from an EMBL/GenBank/DDBJ whole genome shotgun (WGS) entry which is preliminary data.</text>
</comment>
<feature type="transmembrane region" description="Helical" evidence="2">
    <location>
        <begin position="21"/>
        <end position="44"/>
    </location>
</feature>
<proteinExistence type="predicted"/>
<gene>
    <name evidence="3" type="ORF">UG56_009895</name>
</gene>
<organism evidence="3 4">
    <name type="scientific">Nocardioides luteus</name>
    <dbReference type="NCBI Taxonomy" id="1844"/>
    <lineage>
        <taxon>Bacteria</taxon>
        <taxon>Bacillati</taxon>
        <taxon>Actinomycetota</taxon>
        <taxon>Actinomycetes</taxon>
        <taxon>Propionibacteriales</taxon>
        <taxon>Nocardioidaceae</taxon>
        <taxon>Nocardioides</taxon>
    </lineage>
</organism>
<evidence type="ECO:0000256" key="1">
    <source>
        <dbReference type="SAM" id="MobiDB-lite"/>
    </source>
</evidence>